<dbReference type="Proteomes" id="UP001327560">
    <property type="component" value="Chromosome 2"/>
</dbReference>
<feature type="domain" description="VQ" evidence="2">
    <location>
        <begin position="32"/>
        <end position="58"/>
    </location>
</feature>
<name>A0AAQ3JXA1_9LILI</name>
<dbReference type="AlphaFoldDB" id="A0AAQ3JXA1"/>
<feature type="region of interest" description="Disordered" evidence="1">
    <location>
        <begin position="1"/>
        <end position="28"/>
    </location>
</feature>
<gene>
    <name evidence="3" type="ORF">Cni_G05489</name>
</gene>
<protein>
    <recommendedName>
        <fullName evidence="2">VQ domain-containing protein</fullName>
    </recommendedName>
</protein>
<keyword evidence="4" id="KW-1185">Reference proteome</keyword>
<evidence type="ECO:0000259" key="2">
    <source>
        <dbReference type="Pfam" id="PF05678"/>
    </source>
</evidence>
<dbReference type="EMBL" id="CP136891">
    <property type="protein sequence ID" value="WOK96782.1"/>
    <property type="molecule type" value="Genomic_DNA"/>
</dbReference>
<evidence type="ECO:0000313" key="3">
    <source>
        <dbReference type="EMBL" id="WOK96782.1"/>
    </source>
</evidence>
<dbReference type="Pfam" id="PF05678">
    <property type="entry name" value="VQ"/>
    <property type="match status" value="1"/>
</dbReference>
<reference evidence="3 4" key="1">
    <citation type="submission" date="2023-10" db="EMBL/GenBank/DDBJ databases">
        <title>Chromosome-scale genome assembly provides insights into flower coloration mechanisms of Canna indica.</title>
        <authorList>
            <person name="Li C."/>
        </authorList>
    </citation>
    <scope>NUCLEOTIDE SEQUENCE [LARGE SCALE GENOMIC DNA]</scope>
    <source>
        <tissue evidence="3">Flower</tissue>
    </source>
</reference>
<sequence length="145" mass="15670">MERVSSQRAKRSPKQAKADKGKKKQPVKVVYISNPTEVKASAAEFRSVVQELTGRASASASFSKHSTADMAAASSSTPPPLSPNFGVVDVEPREVINPGCVDVGGGNESPVGNFEEWGFDDVSEMLDGFPEFLPSPLYYYPHESY</sequence>
<feature type="compositionally biased region" description="Polar residues" evidence="1">
    <location>
        <begin position="56"/>
        <end position="65"/>
    </location>
</feature>
<dbReference type="PANTHER" id="PTHR33624">
    <property type="entry name" value="SIGMA FACTOR BINDING PROTEIN 1, CHLOROPLASTIC"/>
    <property type="match status" value="1"/>
</dbReference>
<evidence type="ECO:0000256" key="1">
    <source>
        <dbReference type="SAM" id="MobiDB-lite"/>
    </source>
</evidence>
<accession>A0AAQ3JXA1</accession>
<dbReference type="InterPro" id="IPR039335">
    <property type="entry name" value="SIB1/2"/>
</dbReference>
<evidence type="ECO:0000313" key="4">
    <source>
        <dbReference type="Proteomes" id="UP001327560"/>
    </source>
</evidence>
<feature type="compositionally biased region" description="Basic residues" evidence="1">
    <location>
        <begin position="8"/>
        <end position="26"/>
    </location>
</feature>
<organism evidence="3 4">
    <name type="scientific">Canna indica</name>
    <name type="common">Indian-shot</name>
    <dbReference type="NCBI Taxonomy" id="4628"/>
    <lineage>
        <taxon>Eukaryota</taxon>
        <taxon>Viridiplantae</taxon>
        <taxon>Streptophyta</taxon>
        <taxon>Embryophyta</taxon>
        <taxon>Tracheophyta</taxon>
        <taxon>Spermatophyta</taxon>
        <taxon>Magnoliopsida</taxon>
        <taxon>Liliopsida</taxon>
        <taxon>Zingiberales</taxon>
        <taxon>Cannaceae</taxon>
        <taxon>Canna</taxon>
    </lineage>
</organism>
<proteinExistence type="predicted"/>
<feature type="region of interest" description="Disordered" evidence="1">
    <location>
        <begin position="56"/>
        <end position="87"/>
    </location>
</feature>
<dbReference type="InterPro" id="IPR008889">
    <property type="entry name" value="VQ"/>
</dbReference>
<dbReference type="PANTHER" id="PTHR33624:SF2">
    <property type="entry name" value="SIGMA FACTOR BINDING PROTEIN 1, CHLOROPLASTIC"/>
    <property type="match status" value="1"/>
</dbReference>